<sequence length="227" mass="25724">EEPRIKDVLSHLSWAVPEKRASDLLHSMAASKDILFWTPSGQLLRNKRTIPVTNIAELVEYVLLPHNNEVTKPRALNTFLDGLAALGIDKGLIKNKKLLSDLIEKEKGYQNSSSDIENQEEEEEVASENGVEAEDTQESDNDTENDSQEIESSNPETSTTFHSNSPCEHCENSNVYGTLIMKCPKCLWHDYYKICPICDHQIPEGRYYMKEGFLRCHDCGAVTHKNE</sequence>
<gene>
    <name evidence="2" type="ORF">PLOB_00017192</name>
</gene>
<reference evidence="2 3" key="1">
    <citation type="submission" date="2022-05" db="EMBL/GenBank/DDBJ databases">
        <authorList>
            <consortium name="Genoscope - CEA"/>
            <person name="William W."/>
        </authorList>
    </citation>
    <scope>NUCLEOTIDE SEQUENCE [LARGE SCALE GENOMIC DNA]</scope>
</reference>
<name>A0ABN8RAC2_9CNID</name>
<protein>
    <submittedName>
        <fullName evidence="2">Uncharacterized protein</fullName>
    </submittedName>
</protein>
<feature type="region of interest" description="Disordered" evidence="1">
    <location>
        <begin position="109"/>
        <end position="166"/>
    </location>
</feature>
<feature type="compositionally biased region" description="Polar residues" evidence="1">
    <location>
        <begin position="150"/>
        <end position="166"/>
    </location>
</feature>
<feature type="non-terminal residue" evidence="2">
    <location>
        <position position="227"/>
    </location>
</feature>
<evidence type="ECO:0000313" key="2">
    <source>
        <dbReference type="EMBL" id="CAH3175768.1"/>
    </source>
</evidence>
<comment type="caution">
    <text evidence="2">The sequence shown here is derived from an EMBL/GenBank/DDBJ whole genome shotgun (WGS) entry which is preliminary data.</text>
</comment>
<feature type="compositionally biased region" description="Acidic residues" evidence="1">
    <location>
        <begin position="117"/>
        <end position="149"/>
    </location>
</feature>
<keyword evidence="3" id="KW-1185">Reference proteome</keyword>
<organism evidence="2 3">
    <name type="scientific">Porites lobata</name>
    <dbReference type="NCBI Taxonomy" id="104759"/>
    <lineage>
        <taxon>Eukaryota</taxon>
        <taxon>Metazoa</taxon>
        <taxon>Cnidaria</taxon>
        <taxon>Anthozoa</taxon>
        <taxon>Hexacorallia</taxon>
        <taxon>Scleractinia</taxon>
        <taxon>Fungiina</taxon>
        <taxon>Poritidae</taxon>
        <taxon>Porites</taxon>
    </lineage>
</organism>
<proteinExistence type="predicted"/>
<dbReference type="EMBL" id="CALNXK010000204">
    <property type="protein sequence ID" value="CAH3175768.1"/>
    <property type="molecule type" value="Genomic_DNA"/>
</dbReference>
<accession>A0ABN8RAC2</accession>
<evidence type="ECO:0000313" key="3">
    <source>
        <dbReference type="Proteomes" id="UP001159405"/>
    </source>
</evidence>
<feature type="non-terminal residue" evidence="2">
    <location>
        <position position="1"/>
    </location>
</feature>
<dbReference type="Proteomes" id="UP001159405">
    <property type="component" value="Unassembled WGS sequence"/>
</dbReference>
<evidence type="ECO:0000256" key="1">
    <source>
        <dbReference type="SAM" id="MobiDB-lite"/>
    </source>
</evidence>